<dbReference type="Proteomes" id="UP000515153">
    <property type="component" value="Chromosome I"/>
</dbReference>
<keyword evidence="1" id="KW-1185">Reference proteome</keyword>
<gene>
    <name evidence="2" type="ORF">PgNI_06152</name>
</gene>
<evidence type="ECO:0000313" key="1">
    <source>
        <dbReference type="Proteomes" id="UP000515153"/>
    </source>
</evidence>
<name>A0A6P8B7S1_PYRGI</name>
<protein>
    <submittedName>
        <fullName evidence="2">Uncharacterized protein</fullName>
    </submittedName>
</protein>
<accession>A0A6P8B7S1</accession>
<dbReference type="GeneID" id="41961088"/>
<reference evidence="2" key="3">
    <citation type="submission" date="2025-08" db="UniProtKB">
        <authorList>
            <consortium name="RefSeq"/>
        </authorList>
    </citation>
    <scope>IDENTIFICATION</scope>
    <source>
        <strain evidence="2">NI907</strain>
    </source>
</reference>
<dbReference type="KEGG" id="pgri:PgNI_06152"/>
<evidence type="ECO:0000313" key="2">
    <source>
        <dbReference type="RefSeq" id="XP_030983183.1"/>
    </source>
</evidence>
<dbReference type="RefSeq" id="XP_030983183.1">
    <property type="nucleotide sequence ID" value="XM_031126179.1"/>
</dbReference>
<organism evidence="1 2">
    <name type="scientific">Pyricularia grisea</name>
    <name type="common">Crabgrass-specific blast fungus</name>
    <name type="synonym">Magnaporthe grisea</name>
    <dbReference type="NCBI Taxonomy" id="148305"/>
    <lineage>
        <taxon>Eukaryota</taxon>
        <taxon>Fungi</taxon>
        <taxon>Dikarya</taxon>
        <taxon>Ascomycota</taxon>
        <taxon>Pezizomycotina</taxon>
        <taxon>Sordariomycetes</taxon>
        <taxon>Sordariomycetidae</taxon>
        <taxon>Magnaporthales</taxon>
        <taxon>Pyriculariaceae</taxon>
        <taxon>Pyricularia</taxon>
    </lineage>
</organism>
<proteinExistence type="predicted"/>
<sequence length="75" mass="8481">MVVERALIDTRHYHSRIVAVHPLWFCRGCHVVMTVRSAGDASKLANFGSWPPAVMSYSAWGRLSLRSKQPSKRVD</sequence>
<reference evidence="1 2" key="1">
    <citation type="journal article" date="2019" name="Mol. Biol. Evol.">
        <title>Blast fungal genomes show frequent chromosomal changes, gene gains and losses, and effector gene turnover.</title>
        <authorList>
            <person name="Gomez Luciano L.B."/>
            <person name="Jason Tsai I."/>
            <person name="Chuma I."/>
            <person name="Tosa Y."/>
            <person name="Chen Y.H."/>
            <person name="Li J.Y."/>
            <person name="Li M.Y."/>
            <person name="Jade Lu M.Y."/>
            <person name="Nakayashiki H."/>
            <person name="Li W.H."/>
        </authorList>
    </citation>
    <scope>NUCLEOTIDE SEQUENCE [LARGE SCALE GENOMIC DNA]</scope>
    <source>
        <strain evidence="1 2">NI907</strain>
    </source>
</reference>
<dbReference type="AlphaFoldDB" id="A0A6P8B7S1"/>
<reference evidence="2" key="2">
    <citation type="submission" date="2019-10" db="EMBL/GenBank/DDBJ databases">
        <authorList>
            <consortium name="NCBI Genome Project"/>
        </authorList>
    </citation>
    <scope>NUCLEOTIDE SEQUENCE</scope>
    <source>
        <strain evidence="2">NI907</strain>
    </source>
</reference>